<dbReference type="GO" id="GO:0042054">
    <property type="term" value="F:histone methyltransferase activity"/>
    <property type="evidence" value="ECO:0007669"/>
    <property type="project" value="InterPro"/>
</dbReference>
<keyword evidence="7" id="KW-0862">Zinc</keyword>
<dbReference type="Pfam" id="PF00856">
    <property type="entry name" value="SET"/>
    <property type="match status" value="1"/>
</dbReference>
<proteinExistence type="predicted"/>
<sequence length="439" mass="48312">MCNLCLCTYVRTHSLTLRTMEDISRGLEPMPILCEPDYKSARGIFPRPFRYVTRNIPGPGSDEEAFQDQLCGCDCIHDCDDQTCPCLKRYGPNYHPKTGRLLPEAVQSSHQKPILECNSECACNNRCSNRLVQQGPGARLKVAPAGARGFGLFACEDVERLTFVCEYAGEVVGAGEARKRLDRKEGGMNYLIVLREHCSGGMILTCVDPRLTGNVGRFANHSCDPNLLMVPVRVENSVPRLALFARRDISAGDELTFDYSGETVLSDSASASVFNSASVRNSSERKAGSETAGEKRLGQTVEENSHVEEQGNETALQKSLDQTKVSKTCMKDEELPEVNNETAKTGATDESCENDNAAEKESCARDSKVCSPNRQKRKRSESAERFNLVEGSKTPLGASQAMQMSLLDTEKYLPDQKVCYCGSACCKGFLPFEHSIFDS</sequence>
<name>A0AAN9GBB6_9CAEN</name>
<dbReference type="InterPro" id="IPR050973">
    <property type="entry name" value="H3K9_Histone-Lys_N-MTase"/>
</dbReference>
<dbReference type="Pfam" id="PF05033">
    <property type="entry name" value="Pre-SET"/>
    <property type="match status" value="1"/>
</dbReference>
<dbReference type="GO" id="GO:0032259">
    <property type="term" value="P:methylation"/>
    <property type="evidence" value="ECO:0007669"/>
    <property type="project" value="UniProtKB-KW"/>
</dbReference>
<dbReference type="PROSITE" id="PS50868">
    <property type="entry name" value="POST_SET"/>
    <property type="match status" value="1"/>
</dbReference>
<evidence type="ECO:0000256" key="7">
    <source>
        <dbReference type="ARBA" id="ARBA00022833"/>
    </source>
</evidence>
<keyword evidence="6" id="KW-0479">Metal-binding</keyword>
<evidence type="ECO:0000256" key="1">
    <source>
        <dbReference type="ARBA" id="ARBA00004286"/>
    </source>
</evidence>
<evidence type="ECO:0000256" key="6">
    <source>
        <dbReference type="ARBA" id="ARBA00022723"/>
    </source>
</evidence>
<dbReference type="AlphaFoldDB" id="A0AAN9GBB6"/>
<gene>
    <name evidence="12" type="ORF">V1264_020258</name>
</gene>
<evidence type="ECO:0000259" key="9">
    <source>
        <dbReference type="PROSITE" id="PS50280"/>
    </source>
</evidence>
<evidence type="ECO:0000256" key="8">
    <source>
        <dbReference type="SAM" id="MobiDB-lite"/>
    </source>
</evidence>
<reference evidence="12 13" key="1">
    <citation type="submission" date="2024-02" db="EMBL/GenBank/DDBJ databases">
        <title>Chromosome-scale genome assembly of the rough periwinkle Littorina saxatilis.</title>
        <authorList>
            <person name="De Jode A."/>
            <person name="Faria R."/>
            <person name="Formenti G."/>
            <person name="Sims Y."/>
            <person name="Smith T.P."/>
            <person name="Tracey A."/>
            <person name="Wood J.M.D."/>
            <person name="Zagrodzka Z.B."/>
            <person name="Johannesson K."/>
            <person name="Butlin R.K."/>
            <person name="Leder E.H."/>
        </authorList>
    </citation>
    <scope>NUCLEOTIDE SEQUENCE [LARGE SCALE GENOMIC DNA]</scope>
    <source>
        <strain evidence="12">Snail1</strain>
        <tissue evidence="12">Muscle</tissue>
    </source>
</reference>
<feature type="domain" description="Pre-SET" evidence="10">
    <location>
        <begin position="71"/>
        <end position="135"/>
    </location>
</feature>
<dbReference type="GO" id="GO:0005634">
    <property type="term" value="C:nucleus"/>
    <property type="evidence" value="ECO:0007669"/>
    <property type="project" value="InterPro"/>
</dbReference>
<dbReference type="Proteomes" id="UP001374579">
    <property type="component" value="Unassembled WGS sequence"/>
</dbReference>
<feature type="region of interest" description="Disordered" evidence="8">
    <location>
        <begin position="278"/>
        <end position="384"/>
    </location>
</feature>
<dbReference type="SMART" id="SM00317">
    <property type="entry name" value="SET"/>
    <property type="match status" value="1"/>
</dbReference>
<evidence type="ECO:0000259" key="11">
    <source>
        <dbReference type="PROSITE" id="PS50868"/>
    </source>
</evidence>
<evidence type="ECO:0000256" key="2">
    <source>
        <dbReference type="ARBA" id="ARBA00022454"/>
    </source>
</evidence>
<comment type="subcellular location">
    <subcellularLocation>
        <location evidence="1">Chromosome</location>
    </subcellularLocation>
</comment>
<keyword evidence="3" id="KW-0489">Methyltransferase</keyword>
<evidence type="ECO:0000256" key="3">
    <source>
        <dbReference type="ARBA" id="ARBA00022603"/>
    </source>
</evidence>
<feature type="domain" description="Post-SET" evidence="11">
    <location>
        <begin position="415"/>
        <end position="431"/>
    </location>
</feature>
<feature type="compositionally biased region" description="Polar residues" evidence="8">
    <location>
        <begin position="312"/>
        <end position="326"/>
    </location>
</feature>
<protein>
    <submittedName>
        <fullName evidence="12">Uncharacterized protein</fullName>
    </submittedName>
</protein>
<dbReference type="InterPro" id="IPR001214">
    <property type="entry name" value="SET_dom"/>
</dbReference>
<dbReference type="PANTHER" id="PTHR46223:SF3">
    <property type="entry name" value="HISTONE-LYSINE N-METHYLTRANSFERASE SET-23"/>
    <property type="match status" value="1"/>
</dbReference>
<feature type="compositionally biased region" description="Basic and acidic residues" evidence="8">
    <location>
        <begin position="282"/>
        <end position="309"/>
    </location>
</feature>
<evidence type="ECO:0000313" key="13">
    <source>
        <dbReference type="Proteomes" id="UP001374579"/>
    </source>
</evidence>
<dbReference type="PANTHER" id="PTHR46223">
    <property type="entry name" value="HISTONE-LYSINE N-METHYLTRANSFERASE SUV39H"/>
    <property type="match status" value="1"/>
</dbReference>
<accession>A0AAN9GBB6</accession>
<dbReference type="SMART" id="SM00468">
    <property type="entry name" value="PreSET"/>
    <property type="match status" value="1"/>
</dbReference>
<dbReference type="SUPFAM" id="SSF82199">
    <property type="entry name" value="SET domain"/>
    <property type="match status" value="1"/>
</dbReference>
<organism evidence="12 13">
    <name type="scientific">Littorina saxatilis</name>
    <dbReference type="NCBI Taxonomy" id="31220"/>
    <lineage>
        <taxon>Eukaryota</taxon>
        <taxon>Metazoa</taxon>
        <taxon>Spiralia</taxon>
        <taxon>Lophotrochozoa</taxon>
        <taxon>Mollusca</taxon>
        <taxon>Gastropoda</taxon>
        <taxon>Caenogastropoda</taxon>
        <taxon>Littorinimorpha</taxon>
        <taxon>Littorinoidea</taxon>
        <taxon>Littorinidae</taxon>
        <taxon>Littorina</taxon>
    </lineage>
</organism>
<evidence type="ECO:0000259" key="10">
    <source>
        <dbReference type="PROSITE" id="PS50867"/>
    </source>
</evidence>
<keyword evidence="5" id="KW-0949">S-adenosyl-L-methionine</keyword>
<dbReference type="InterPro" id="IPR046341">
    <property type="entry name" value="SET_dom_sf"/>
</dbReference>
<dbReference type="GO" id="GO:0008270">
    <property type="term" value="F:zinc ion binding"/>
    <property type="evidence" value="ECO:0007669"/>
    <property type="project" value="InterPro"/>
</dbReference>
<feature type="compositionally biased region" description="Basic and acidic residues" evidence="8">
    <location>
        <begin position="357"/>
        <end position="368"/>
    </location>
</feature>
<dbReference type="EMBL" id="JBAMIC010000010">
    <property type="protein sequence ID" value="KAK7101957.1"/>
    <property type="molecule type" value="Genomic_DNA"/>
</dbReference>
<evidence type="ECO:0000256" key="4">
    <source>
        <dbReference type="ARBA" id="ARBA00022679"/>
    </source>
</evidence>
<dbReference type="InterPro" id="IPR003616">
    <property type="entry name" value="Post-SET_dom"/>
</dbReference>
<dbReference type="GO" id="GO:0005694">
    <property type="term" value="C:chromosome"/>
    <property type="evidence" value="ECO:0007669"/>
    <property type="project" value="UniProtKB-SubCell"/>
</dbReference>
<dbReference type="InterPro" id="IPR007728">
    <property type="entry name" value="Pre-SET_dom"/>
</dbReference>
<evidence type="ECO:0000256" key="5">
    <source>
        <dbReference type="ARBA" id="ARBA00022691"/>
    </source>
</evidence>
<dbReference type="PROSITE" id="PS50280">
    <property type="entry name" value="SET"/>
    <property type="match status" value="1"/>
</dbReference>
<keyword evidence="13" id="KW-1185">Reference proteome</keyword>
<evidence type="ECO:0000313" key="12">
    <source>
        <dbReference type="EMBL" id="KAK7101957.1"/>
    </source>
</evidence>
<feature type="domain" description="SET" evidence="9">
    <location>
        <begin position="136"/>
        <end position="260"/>
    </location>
</feature>
<dbReference type="PROSITE" id="PS50867">
    <property type="entry name" value="PRE_SET"/>
    <property type="match status" value="1"/>
</dbReference>
<keyword evidence="4" id="KW-0808">Transferase</keyword>
<comment type="caution">
    <text evidence="12">The sequence shown here is derived from an EMBL/GenBank/DDBJ whole genome shotgun (WGS) entry which is preliminary data.</text>
</comment>
<keyword evidence="2" id="KW-0158">Chromosome</keyword>
<dbReference type="Gene3D" id="2.170.270.10">
    <property type="entry name" value="SET domain"/>
    <property type="match status" value="1"/>
</dbReference>